<dbReference type="EMBL" id="MLAK01001149">
    <property type="protein sequence ID" value="OHS96863.1"/>
    <property type="molecule type" value="Genomic_DNA"/>
</dbReference>
<dbReference type="AlphaFoldDB" id="A0A1J4JEY6"/>
<dbReference type="GeneID" id="94829756"/>
<dbReference type="Proteomes" id="UP000179807">
    <property type="component" value="Unassembled WGS sequence"/>
</dbReference>
<accession>A0A1J4JEY6</accession>
<protein>
    <submittedName>
        <fullName evidence="2">Uncharacterized protein</fullName>
    </submittedName>
</protein>
<keyword evidence="3" id="KW-1185">Reference proteome</keyword>
<reference evidence="2" key="1">
    <citation type="submission" date="2016-10" db="EMBL/GenBank/DDBJ databases">
        <authorList>
            <person name="Benchimol M."/>
            <person name="Almeida L.G."/>
            <person name="Vasconcelos A.T."/>
            <person name="Perreira-Neves A."/>
            <person name="Rosa I.A."/>
            <person name="Tasca T."/>
            <person name="Bogo M.R."/>
            <person name="de Souza W."/>
        </authorList>
    </citation>
    <scope>NUCLEOTIDE SEQUENCE [LARGE SCALE GENOMIC DNA]</scope>
    <source>
        <strain evidence="2">K</strain>
    </source>
</reference>
<name>A0A1J4JEY6_9EUKA</name>
<dbReference type="VEuPathDB" id="TrichDB:TRFO_09771"/>
<dbReference type="RefSeq" id="XP_068350000.1">
    <property type="nucleotide sequence ID" value="XM_068495052.1"/>
</dbReference>
<organism evidence="2 3">
    <name type="scientific">Tritrichomonas foetus</name>
    <dbReference type="NCBI Taxonomy" id="1144522"/>
    <lineage>
        <taxon>Eukaryota</taxon>
        <taxon>Metamonada</taxon>
        <taxon>Parabasalia</taxon>
        <taxon>Tritrichomonadida</taxon>
        <taxon>Tritrichomonadidae</taxon>
        <taxon>Tritrichomonas</taxon>
    </lineage>
</organism>
<proteinExistence type="predicted"/>
<evidence type="ECO:0000313" key="3">
    <source>
        <dbReference type="Proteomes" id="UP000179807"/>
    </source>
</evidence>
<comment type="caution">
    <text evidence="2">The sequence shown here is derived from an EMBL/GenBank/DDBJ whole genome shotgun (WGS) entry which is preliminary data.</text>
</comment>
<gene>
    <name evidence="2" type="ORF">TRFO_09771</name>
</gene>
<evidence type="ECO:0000313" key="2">
    <source>
        <dbReference type="EMBL" id="OHS96863.1"/>
    </source>
</evidence>
<keyword evidence="1" id="KW-0175">Coiled coil</keyword>
<evidence type="ECO:0000256" key="1">
    <source>
        <dbReference type="SAM" id="Coils"/>
    </source>
</evidence>
<sequence>MTNVHEIANNNGNRRSQQAILISNEMSNSKSNQETSSFGIHLSEIHQEIEISNQKEREILQNILNLEVQQQKFFEERLSYLMKLRKTQNPSGTNKKILQLQEEVEQLSKTYTQSFNKNQKLFEKFDQTTFSIKDTIENANNGVKNAENRLNEEIKNQNIREKDILRLSQQILQMENQIELLEAEKINCNEKKEEAEIESVKINNEISSQRKKMNDLHSILEEAKQNYEILLEEKENRRKSQKRKAQYDESQLSELTENINQIKVEQKQYEKKINHLKNEEIPELMRKIEKATKELNHLLEAHDVRRKQRNLVSRKVPKI</sequence>
<feature type="coiled-coil region" evidence="1">
    <location>
        <begin position="97"/>
        <end position="301"/>
    </location>
</feature>